<accession>A0A1H5YPJ6</accession>
<dbReference type="InterPro" id="IPR029058">
    <property type="entry name" value="AB_hydrolase_fold"/>
</dbReference>
<dbReference type="Pfam" id="PF02129">
    <property type="entry name" value="Peptidase_S15"/>
    <property type="match status" value="1"/>
</dbReference>
<dbReference type="SMART" id="SM00939">
    <property type="entry name" value="PepX_C"/>
    <property type="match status" value="1"/>
</dbReference>
<keyword evidence="1" id="KW-0378">Hydrolase</keyword>
<dbReference type="SUPFAM" id="SSF53474">
    <property type="entry name" value="alpha/beta-Hydrolases"/>
    <property type="match status" value="1"/>
</dbReference>
<evidence type="ECO:0000313" key="4">
    <source>
        <dbReference type="EMBL" id="SEG25612.1"/>
    </source>
</evidence>
<sequence length="556" mass="59816">MTELGRIEGGVETPMRDGVLLRGDLWRPASPAPVVVFRTPYGRRQISSDTLQPQHCLAGGFAALVQDTRGRFDSDGEWQAVMWEQEAEDTYDTVEWAAAQPWCDGNVFLAGTSYLGIVAWLGAAERPPHLRGIAPAMTTGAAADLRDTGGALRLDHLVGWLAYMAADWLGRQSPDTDPALAAKVASLIHGPERAMRRLPLADMPELDLPGFPIRIGDLLGGRVRALPDWDPAAVEVPVLSVTGWYDVYAGATIRGHLEMRRLRPDLRHELIVGPWAHTGALSHLQGEVNFGVAASAAAARLPARHLEFFRRCLDGPGGSDPVLYFLMGADEWRTAEQWPPADVAGHVLHLTGPAVPGRTPGRLTAVPDTASPAAPDGYVHDPADPVPSRGGRVLHLGRLTPGPLDLSRTAARPDVLLYLGDALTEDIDVVGRVRLRLGFATDAADADVMARLVDHLPDGRLLPVCEGVVRLSHRDGPDTPVPRGEPVRLEIDLGHTAQRFRAGHRIGLMLSSSNFPHYDRNQGNGEPPATAGPGTPSDHSVHYGTSVLILGEGAER</sequence>
<dbReference type="Gene3D" id="2.60.120.260">
    <property type="entry name" value="Galactose-binding domain-like"/>
    <property type="match status" value="1"/>
</dbReference>
<name>A0A1H5YPJ6_9ACTN</name>
<reference evidence="5" key="1">
    <citation type="submission" date="2016-10" db="EMBL/GenBank/DDBJ databases">
        <authorList>
            <person name="Varghese N."/>
            <person name="Submissions S."/>
        </authorList>
    </citation>
    <scope>NUCLEOTIDE SEQUENCE [LARGE SCALE GENOMIC DNA]</scope>
    <source>
        <strain evidence="5">DSM 43163</strain>
    </source>
</reference>
<protein>
    <recommendedName>
        <fullName evidence="3">Xaa-Pro dipeptidyl-peptidase C-terminal domain-containing protein</fullName>
    </recommendedName>
</protein>
<feature type="region of interest" description="Disordered" evidence="2">
    <location>
        <begin position="513"/>
        <end position="542"/>
    </location>
</feature>
<dbReference type="GO" id="GO:0008239">
    <property type="term" value="F:dipeptidyl-peptidase activity"/>
    <property type="evidence" value="ECO:0007669"/>
    <property type="project" value="InterPro"/>
</dbReference>
<dbReference type="NCBIfam" id="TIGR00976">
    <property type="entry name" value="CocE_NonD"/>
    <property type="match status" value="1"/>
</dbReference>
<keyword evidence="5" id="KW-1185">Reference proteome</keyword>
<proteinExistence type="predicted"/>
<evidence type="ECO:0000256" key="1">
    <source>
        <dbReference type="ARBA" id="ARBA00022801"/>
    </source>
</evidence>
<dbReference type="InterPro" id="IPR013736">
    <property type="entry name" value="Xaa-Pro_dipept_C"/>
</dbReference>
<organism evidence="4 5">
    <name type="scientific">Thermomonospora echinospora</name>
    <dbReference type="NCBI Taxonomy" id="1992"/>
    <lineage>
        <taxon>Bacteria</taxon>
        <taxon>Bacillati</taxon>
        <taxon>Actinomycetota</taxon>
        <taxon>Actinomycetes</taxon>
        <taxon>Streptosporangiales</taxon>
        <taxon>Thermomonosporaceae</taxon>
        <taxon>Thermomonospora</taxon>
    </lineage>
</organism>
<dbReference type="PANTHER" id="PTHR43056:SF10">
    <property type="entry name" value="COCE_NOND FAMILY, PUTATIVE (AFU_ORTHOLOGUE AFUA_7G00600)-RELATED"/>
    <property type="match status" value="1"/>
</dbReference>
<dbReference type="InterPro" id="IPR005674">
    <property type="entry name" value="CocE/Ser_esterase"/>
</dbReference>
<dbReference type="PANTHER" id="PTHR43056">
    <property type="entry name" value="PEPTIDASE S9 PROLYL OLIGOPEPTIDASE"/>
    <property type="match status" value="1"/>
</dbReference>
<dbReference type="OrthoDB" id="5240615at2"/>
<dbReference type="Proteomes" id="UP000236723">
    <property type="component" value="Unassembled WGS sequence"/>
</dbReference>
<dbReference type="Gene3D" id="3.40.50.1820">
    <property type="entry name" value="alpha/beta hydrolase"/>
    <property type="match status" value="1"/>
</dbReference>
<feature type="compositionally biased region" description="Low complexity" evidence="2">
    <location>
        <begin position="527"/>
        <end position="536"/>
    </location>
</feature>
<dbReference type="InterPro" id="IPR008979">
    <property type="entry name" value="Galactose-bd-like_sf"/>
</dbReference>
<evidence type="ECO:0000256" key="2">
    <source>
        <dbReference type="SAM" id="MobiDB-lite"/>
    </source>
</evidence>
<evidence type="ECO:0000313" key="5">
    <source>
        <dbReference type="Proteomes" id="UP000236723"/>
    </source>
</evidence>
<dbReference type="InterPro" id="IPR050585">
    <property type="entry name" value="Xaa-Pro_dipeptidyl-ppase/CocE"/>
</dbReference>
<feature type="domain" description="Xaa-Pro dipeptidyl-peptidase C-terminal" evidence="3">
    <location>
        <begin position="306"/>
        <end position="549"/>
    </location>
</feature>
<dbReference type="RefSeq" id="WP_160146948.1">
    <property type="nucleotide sequence ID" value="NZ_FNVO01000004.1"/>
</dbReference>
<dbReference type="Gene3D" id="1.10.3020.10">
    <property type="entry name" value="alpha-amino acid ester hydrolase ( Helical cap domain)"/>
    <property type="match status" value="1"/>
</dbReference>
<gene>
    <name evidence="4" type="ORF">SAMN04489712_104101</name>
</gene>
<dbReference type="InterPro" id="IPR000383">
    <property type="entry name" value="Xaa-Pro-like_dom"/>
</dbReference>
<dbReference type="SUPFAM" id="SSF49785">
    <property type="entry name" value="Galactose-binding domain-like"/>
    <property type="match status" value="1"/>
</dbReference>
<dbReference type="EMBL" id="FNVO01000004">
    <property type="protein sequence ID" value="SEG25612.1"/>
    <property type="molecule type" value="Genomic_DNA"/>
</dbReference>
<evidence type="ECO:0000259" key="3">
    <source>
        <dbReference type="SMART" id="SM00939"/>
    </source>
</evidence>
<dbReference type="AlphaFoldDB" id="A0A1H5YPJ6"/>
<dbReference type="Pfam" id="PF08530">
    <property type="entry name" value="PepX_C"/>
    <property type="match status" value="1"/>
</dbReference>